<protein>
    <submittedName>
        <fullName evidence="1">Uncharacterized protein</fullName>
    </submittedName>
</protein>
<keyword evidence="2" id="KW-1185">Reference proteome</keyword>
<dbReference type="STRING" id="1173111.SAMN05444955_12424"/>
<evidence type="ECO:0000313" key="1">
    <source>
        <dbReference type="EMBL" id="SEN79169.1"/>
    </source>
</evidence>
<name>A0A1H8JEK2_9BACL</name>
<sequence length="38" mass="4316">MFESNMFDGSGVCIIGFEVILEERERDKVADLILNLVL</sequence>
<gene>
    <name evidence="1" type="ORF">SAMN05444955_12424</name>
</gene>
<dbReference type="EMBL" id="FOCQ01000024">
    <property type="protein sequence ID" value="SEN79169.1"/>
    <property type="molecule type" value="Genomic_DNA"/>
</dbReference>
<reference evidence="1 2" key="1">
    <citation type="submission" date="2016-10" db="EMBL/GenBank/DDBJ databases">
        <authorList>
            <person name="de Groot N.N."/>
        </authorList>
    </citation>
    <scope>NUCLEOTIDE SEQUENCE [LARGE SCALE GENOMIC DNA]</scope>
    <source>
        <strain evidence="1 2">DSM 46701</strain>
    </source>
</reference>
<dbReference type="AlphaFoldDB" id="A0A1H8JEK2"/>
<evidence type="ECO:0000313" key="2">
    <source>
        <dbReference type="Proteomes" id="UP000199695"/>
    </source>
</evidence>
<organism evidence="1 2">
    <name type="scientific">Lihuaxuella thermophila</name>
    <dbReference type="NCBI Taxonomy" id="1173111"/>
    <lineage>
        <taxon>Bacteria</taxon>
        <taxon>Bacillati</taxon>
        <taxon>Bacillota</taxon>
        <taxon>Bacilli</taxon>
        <taxon>Bacillales</taxon>
        <taxon>Thermoactinomycetaceae</taxon>
        <taxon>Lihuaxuella</taxon>
    </lineage>
</organism>
<dbReference type="Proteomes" id="UP000199695">
    <property type="component" value="Unassembled WGS sequence"/>
</dbReference>
<proteinExistence type="predicted"/>
<accession>A0A1H8JEK2</accession>